<evidence type="ECO:0000313" key="4">
    <source>
        <dbReference type="EMBL" id="KAF4976626.1"/>
    </source>
</evidence>
<dbReference type="GO" id="GO:0005049">
    <property type="term" value="F:nuclear export signal receptor activity"/>
    <property type="evidence" value="ECO:0007669"/>
    <property type="project" value="InterPro"/>
</dbReference>
<dbReference type="Pfam" id="PF03810">
    <property type="entry name" value="IBN_N"/>
    <property type="match status" value="1"/>
</dbReference>
<dbReference type="GO" id="GO:0006611">
    <property type="term" value="P:protein export from nucleus"/>
    <property type="evidence" value="ECO:0007669"/>
    <property type="project" value="InterPro"/>
</dbReference>
<dbReference type="InterPro" id="IPR011989">
    <property type="entry name" value="ARM-like"/>
</dbReference>
<protein>
    <recommendedName>
        <fullName evidence="3">Importin N-terminal domain-containing protein</fullName>
    </recommendedName>
</protein>
<evidence type="ECO:0000313" key="5">
    <source>
        <dbReference type="Proteomes" id="UP000635477"/>
    </source>
</evidence>
<name>A0A8H4XJB4_9HYPO</name>
<reference evidence="4" key="2">
    <citation type="submission" date="2020-05" db="EMBL/GenBank/DDBJ databases">
        <authorList>
            <person name="Kim H.-S."/>
            <person name="Proctor R.H."/>
            <person name="Brown D.W."/>
        </authorList>
    </citation>
    <scope>NUCLEOTIDE SEQUENCE</scope>
    <source>
        <strain evidence="4">NRRL 22465</strain>
    </source>
</reference>
<dbReference type="Gene3D" id="1.25.10.10">
    <property type="entry name" value="Leucine-rich Repeat Variant"/>
    <property type="match status" value="1"/>
</dbReference>
<evidence type="ECO:0000256" key="2">
    <source>
        <dbReference type="SAM" id="MobiDB-lite"/>
    </source>
</evidence>
<keyword evidence="5" id="KW-1185">Reference proteome</keyword>
<feature type="region of interest" description="Disordered" evidence="2">
    <location>
        <begin position="1031"/>
        <end position="1054"/>
    </location>
</feature>
<feature type="region of interest" description="Disordered" evidence="2">
    <location>
        <begin position="1237"/>
        <end position="1295"/>
    </location>
</feature>
<dbReference type="GO" id="GO:0006405">
    <property type="term" value="P:RNA export from nucleus"/>
    <property type="evidence" value="ECO:0007669"/>
    <property type="project" value="TreeGrafter"/>
</dbReference>
<dbReference type="Proteomes" id="UP000635477">
    <property type="component" value="Unassembled WGS sequence"/>
</dbReference>
<dbReference type="GO" id="GO:0005737">
    <property type="term" value="C:cytoplasm"/>
    <property type="evidence" value="ECO:0007669"/>
    <property type="project" value="TreeGrafter"/>
</dbReference>
<dbReference type="InterPro" id="IPR045478">
    <property type="entry name" value="Exportin-5_C"/>
</dbReference>
<dbReference type="SUPFAM" id="SSF48371">
    <property type="entry name" value="ARM repeat"/>
    <property type="match status" value="2"/>
</dbReference>
<dbReference type="InterPro" id="IPR045065">
    <property type="entry name" value="XPO1/5"/>
</dbReference>
<dbReference type="GO" id="GO:0005634">
    <property type="term" value="C:nucleus"/>
    <property type="evidence" value="ECO:0007669"/>
    <property type="project" value="TreeGrafter"/>
</dbReference>
<comment type="caution">
    <text evidence="4">The sequence shown here is derived from an EMBL/GenBank/DDBJ whole genome shotgun (WGS) entry which is preliminary data.</text>
</comment>
<gene>
    <name evidence="4" type="ORF">FZEAL_6740</name>
</gene>
<dbReference type="EMBL" id="JABEYC010000512">
    <property type="protein sequence ID" value="KAF4976626.1"/>
    <property type="molecule type" value="Genomic_DNA"/>
</dbReference>
<feature type="compositionally biased region" description="Polar residues" evidence="2">
    <location>
        <begin position="1256"/>
        <end position="1274"/>
    </location>
</feature>
<feature type="domain" description="Importin N-terminal" evidence="3">
    <location>
        <begin position="43"/>
        <end position="129"/>
    </location>
</feature>
<reference evidence="4" key="1">
    <citation type="journal article" date="2020" name="BMC Genomics">
        <title>Correction to: Identification and distribution of gene clusters required for synthesis of sphingolipid metabolism inhibitors in diverse species of the filamentous fungus Fusarium.</title>
        <authorList>
            <person name="Kim H.S."/>
            <person name="Lohmar J.M."/>
            <person name="Busman M."/>
            <person name="Brown D.W."/>
            <person name="Naumann T.A."/>
            <person name="Divon H.H."/>
            <person name="Lysoe E."/>
            <person name="Uhlig S."/>
            <person name="Proctor R.H."/>
        </authorList>
    </citation>
    <scope>NUCLEOTIDE SEQUENCE</scope>
    <source>
        <strain evidence="4">NRRL 22465</strain>
    </source>
</reference>
<dbReference type="PANTHER" id="PTHR11223:SF3">
    <property type="entry name" value="EXPORTIN-5"/>
    <property type="match status" value="1"/>
</dbReference>
<dbReference type="PANTHER" id="PTHR11223">
    <property type="entry name" value="EXPORTIN 1/5"/>
    <property type="match status" value="1"/>
</dbReference>
<dbReference type="SMART" id="SM00913">
    <property type="entry name" value="IBN_N"/>
    <property type="match status" value="1"/>
</dbReference>
<organism evidence="4 5">
    <name type="scientific">Fusarium zealandicum</name>
    <dbReference type="NCBI Taxonomy" id="1053134"/>
    <lineage>
        <taxon>Eukaryota</taxon>
        <taxon>Fungi</taxon>
        <taxon>Dikarya</taxon>
        <taxon>Ascomycota</taxon>
        <taxon>Pezizomycotina</taxon>
        <taxon>Sordariomycetes</taxon>
        <taxon>Hypocreomycetidae</taxon>
        <taxon>Hypocreales</taxon>
        <taxon>Nectriaceae</taxon>
        <taxon>Fusarium</taxon>
        <taxon>Fusarium staphyleae species complex</taxon>
    </lineage>
</organism>
<dbReference type="InterPro" id="IPR001494">
    <property type="entry name" value="Importin-beta_N"/>
</dbReference>
<accession>A0A8H4XJB4</accession>
<dbReference type="GO" id="GO:0031267">
    <property type="term" value="F:small GTPase binding"/>
    <property type="evidence" value="ECO:0007669"/>
    <property type="project" value="InterPro"/>
</dbReference>
<evidence type="ECO:0000259" key="3">
    <source>
        <dbReference type="PROSITE" id="PS50166"/>
    </source>
</evidence>
<dbReference type="OrthoDB" id="2215036at2759"/>
<dbReference type="InterPro" id="IPR016024">
    <property type="entry name" value="ARM-type_fold"/>
</dbReference>
<sequence>MSANGSSASSAGTGGDSDVLAKIHQALEVVHSPYSSNDSRRQAQSFLEEVKDISEAPMQGYNLASDKSQSPVVRHYALSLLEHAIRYRWSSYNEEQADAVRRWVLSLGQSVSRDDPSYLRNKTAQLWVEVAKRCWGAEWMDMDSMLYHLWEIPDSSVHKELVMFVLENLSDEVFTGDDSVVAMREGVLSKACVEIFTPTSVLIEAFPNRQPGPPVRHGDDGWLGRLSEFLNYCLNSAPKDNEEVKSCILKGFSVFLSLMPWAIPRAVSAAHCVEVMCAGLASSQVAVQKAALEALHALYCRTNFSDQEFRDLVAPMYSRESIELCKRLFEWSAVDPEDIDEDKYQTLKKLSEMLSCLGDYFDRKFSRLPSEVAKEDFLQLLVQVVQHQSLMVSIPVLVTWTRLLSNRSIGPSEHVSSLIGPLLEICSTRQVRYENLPEDTQEPTFLFLMEDTDTIPERHAFLGNYRRYSSQVIEAIVQLKLVDAISHILGRTEDLLQHLYDGQSQLDKQTYFKHSMPVLRVDSQFTVIEATLKGYSKWRKSRPAEHQQQGPELEANLETWCNKLLEMSFEDPMIRKRTLQLLVYFSTTALNKNATFMLKVLEHILLTWPALQPEYRAFNDAIKDLQGESMVELQRLASEMPDHLLGVYDQIENRVNEMMSSGSLDEKRSIAYKSFLFIIIHRATGVDAQAKIQKLQEFIEPVKAQWQSENVRNSLKSYGSFCELLGLDKAQSYLASRRAHEIQDWGSRELDAEGLALQSELEERLKLLPLRSTKSFLAFSVERLDKTSDAFKASYALWQDGFSNILADLLEFLSFAHASHNPDNWAGLPTEMRSMVSRVLSDRFWQAGISEGSKDDFYARVMDKKNTVEGLASTIRGSVRFVRETAYAIIYCMSRLERQFYGFEGLSAPLAKALFADSVWLSTHQQSNLLNLVRYLVDDCPVDYREHFLPQLLAACFQQMDVKVNSEWGKMERQQQIAADGEAGLKEEMKAESILRQVTYTAVLMVADFLDPTKPSKHPLTWANDERANSLADGPLMGATESTEDEAEPGPESNYPTLRRFCLTHQEVVEPLLMFCTHGIRMRDTRCCSMILRLFISLVPEFHLVDGQVPKSVVQSPMDGQVAGDKFPIPPSISSAIREYISLDVLKACLTSFHEPYFVELQKELAALIAAIVVYYSPITSTPRDVLLSLPNVDPVNLDRLSAYMAKPGSHTRQQRALILDLLKDLKGVSVSEMGKLPKSSGFGGSRSKRSNRSKMAQQFMSEPQSESGATRSGVTVARKTTPDALESVSNLFEG</sequence>
<dbReference type="GO" id="GO:0042565">
    <property type="term" value="C:RNA nuclear export complex"/>
    <property type="evidence" value="ECO:0007669"/>
    <property type="project" value="TreeGrafter"/>
</dbReference>
<dbReference type="PROSITE" id="PS50166">
    <property type="entry name" value="IMPORTIN_B_NT"/>
    <property type="match status" value="1"/>
</dbReference>
<dbReference type="Pfam" id="PF19273">
    <property type="entry name" value="Exportin-5"/>
    <property type="match status" value="2"/>
</dbReference>
<dbReference type="GO" id="GO:0003723">
    <property type="term" value="F:RNA binding"/>
    <property type="evidence" value="ECO:0007669"/>
    <property type="project" value="TreeGrafter"/>
</dbReference>
<comment type="similarity">
    <text evidence="1">Belongs to the exportin family.</text>
</comment>
<proteinExistence type="inferred from homology"/>
<evidence type="ECO:0000256" key="1">
    <source>
        <dbReference type="ARBA" id="ARBA00009466"/>
    </source>
</evidence>